<dbReference type="Proteomes" id="UP000762676">
    <property type="component" value="Unassembled WGS sequence"/>
</dbReference>
<keyword evidence="2" id="KW-1185">Reference proteome</keyword>
<dbReference type="EMBL" id="BMAT01001508">
    <property type="protein sequence ID" value="GFR87422.1"/>
    <property type="molecule type" value="Genomic_DNA"/>
</dbReference>
<proteinExistence type="predicted"/>
<comment type="caution">
    <text evidence="1">The sequence shown here is derived from an EMBL/GenBank/DDBJ whole genome shotgun (WGS) entry which is preliminary data.</text>
</comment>
<organism evidence="1 2">
    <name type="scientific">Elysia marginata</name>
    <dbReference type="NCBI Taxonomy" id="1093978"/>
    <lineage>
        <taxon>Eukaryota</taxon>
        <taxon>Metazoa</taxon>
        <taxon>Spiralia</taxon>
        <taxon>Lophotrochozoa</taxon>
        <taxon>Mollusca</taxon>
        <taxon>Gastropoda</taxon>
        <taxon>Heterobranchia</taxon>
        <taxon>Euthyneura</taxon>
        <taxon>Panpulmonata</taxon>
        <taxon>Sacoglossa</taxon>
        <taxon>Placobranchoidea</taxon>
        <taxon>Plakobranchidae</taxon>
        <taxon>Elysia</taxon>
    </lineage>
</organism>
<dbReference type="AlphaFoldDB" id="A0AAV4GPX5"/>
<gene>
    <name evidence="1" type="ORF">ElyMa_000747100</name>
</gene>
<sequence length="93" mass="10753">MNFWDGVAEIYCYDINRERREGRQAEITKDEPSFYGFKAGTMTVSFLLTVNEVKTLEFELLFSAQGDTLTVTSSEQSETIQRLLERIAIARIY</sequence>
<reference evidence="1 2" key="1">
    <citation type="journal article" date="2021" name="Elife">
        <title>Chloroplast acquisition without the gene transfer in kleptoplastic sea slugs, Plakobranchus ocellatus.</title>
        <authorList>
            <person name="Maeda T."/>
            <person name="Takahashi S."/>
            <person name="Yoshida T."/>
            <person name="Shimamura S."/>
            <person name="Takaki Y."/>
            <person name="Nagai Y."/>
            <person name="Toyoda A."/>
            <person name="Suzuki Y."/>
            <person name="Arimoto A."/>
            <person name="Ishii H."/>
            <person name="Satoh N."/>
            <person name="Nishiyama T."/>
            <person name="Hasebe M."/>
            <person name="Maruyama T."/>
            <person name="Minagawa J."/>
            <person name="Obokata J."/>
            <person name="Shigenobu S."/>
        </authorList>
    </citation>
    <scope>NUCLEOTIDE SEQUENCE [LARGE SCALE GENOMIC DNA]</scope>
</reference>
<accession>A0AAV4GPX5</accession>
<name>A0AAV4GPX5_9GAST</name>
<evidence type="ECO:0000313" key="1">
    <source>
        <dbReference type="EMBL" id="GFR87422.1"/>
    </source>
</evidence>
<evidence type="ECO:0000313" key="2">
    <source>
        <dbReference type="Proteomes" id="UP000762676"/>
    </source>
</evidence>
<protein>
    <submittedName>
        <fullName evidence="1">Uncharacterized protein</fullName>
    </submittedName>
</protein>